<protein>
    <submittedName>
        <fullName evidence="1">Uncharacterized protein</fullName>
    </submittedName>
</protein>
<name>A0A1D6ILB5_MAIZE</name>
<dbReference type="EMBL" id="CM007650">
    <property type="protein sequence ID" value="ONM60178.1"/>
    <property type="molecule type" value="Genomic_DNA"/>
</dbReference>
<organism evidence="1">
    <name type="scientific">Zea mays</name>
    <name type="common">Maize</name>
    <dbReference type="NCBI Taxonomy" id="4577"/>
    <lineage>
        <taxon>Eukaryota</taxon>
        <taxon>Viridiplantae</taxon>
        <taxon>Streptophyta</taxon>
        <taxon>Embryophyta</taxon>
        <taxon>Tracheophyta</taxon>
        <taxon>Spermatophyta</taxon>
        <taxon>Magnoliopsida</taxon>
        <taxon>Liliopsida</taxon>
        <taxon>Poales</taxon>
        <taxon>Poaceae</taxon>
        <taxon>PACMAD clade</taxon>
        <taxon>Panicoideae</taxon>
        <taxon>Andropogonodae</taxon>
        <taxon>Andropogoneae</taxon>
        <taxon>Tripsacinae</taxon>
        <taxon>Zea</taxon>
    </lineage>
</organism>
<evidence type="ECO:0000313" key="1">
    <source>
        <dbReference type="EMBL" id="ONM60178.1"/>
    </source>
</evidence>
<reference evidence="1" key="1">
    <citation type="submission" date="2015-12" db="EMBL/GenBank/DDBJ databases">
        <title>Update maize B73 reference genome by single molecule sequencing technologies.</title>
        <authorList>
            <consortium name="Maize Genome Sequencing Project"/>
            <person name="Ware D."/>
        </authorList>
    </citation>
    <scope>NUCLEOTIDE SEQUENCE [LARGE SCALE GENOMIC DNA]</scope>
    <source>
        <tissue evidence="1">Seedling</tissue>
    </source>
</reference>
<gene>
    <name evidence="1" type="ORF">ZEAMMB73_Zm00001d022347</name>
</gene>
<sequence>MFSEGRILNCSEDCKLPFSNNGSAKCTNLLIEEMSGTKFLMNSPAGSDKADYGSVGASIAVHAIQLCSHRAGLTQIVL</sequence>
<accession>A0A1D6ILB5</accession>
<dbReference type="AlphaFoldDB" id="A0A1D6ILB5"/>
<proteinExistence type="predicted"/>